<organism evidence="6 7">
    <name type="scientific">Podarcis muralis</name>
    <name type="common">Wall lizard</name>
    <name type="synonym">Lacerta muralis</name>
    <dbReference type="NCBI Taxonomy" id="64176"/>
    <lineage>
        <taxon>Eukaryota</taxon>
        <taxon>Metazoa</taxon>
        <taxon>Chordata</taxon>
        <taxon>Craniata</taxon>
        <taxon>Vertebrata</taxon>
        <taxon>Euteleostomi</taxon>
        <taxon>Lepidosauria</taxon>
        <taxon>Squamata</taxon>
        <taxon>Bifurcata</taxon>
        <taxon>Unidentata</taxon>
        <taxon>Episquamata</taxon>
        <taxon>Laterata</taxon>
        <taxon>Lacertibaenia</taxon>
        <taxon>Lacertidae</taxon>
        <taxon>Podarcis</taxon>
    </lineage>
</organism>
<evidence type="ECO:0000256" key="1">
    <source>
        <dbReference type="ARBA" id="ARBA00004496"/>
    </source>
</evidence>
<reference evidence="6 7" key="1">
    <citation type="journal article" date="2019" name="Proc. Natl. Acad. Sci. U.S.A.">
        <title>Regulatory changes in pterin and carotenoid genes underlie balanced color polymorphisms in the wall lizard.</title>
        <authorList>
            <person name="Andrade P."/>
            <person name="Pinho C."/>
            <person name="Perez I de Lanuza G."/>
            <person name="Afonso S."/>
            <person name="Brejcha J."/>
            <person name="Rubin C.J."/>
            <person name="Wallerman O."/>
            <person name="Pereira P."/>
            <person name="Sabatino S.J."/>
            <person name="Bellati A."/>
            <person name="Pellitteri-Rosa D."/>
            <person name="Bosakova Z."/>
            <person name="Bunikis I."/>
            <person name="Carretero M.A."/>
            <person name="Feiner N."/>
            <person name="Marsik P."/>
            <person name="Pauperio F."/>
            <person name="Salvi D."/>
            <person name="Soler L."/>
            <person name="While G.M."/>
            <person name="Uller T."/>
            <person name="Font E."/>
            <person name="Andersson L."/>
            <person name="Carneiro M."/>
        </authorList>
    </citation>
    <scope>NUCLEOTIDE SEQUENCE</scope>
</reference>
<gene>
    <name evidence="6" type="primary">FAM83E</name>
</gene>
<evidence type="ECO:0000313" key="6">
    <source>
        <dbReference type="Ensembl" id="ENSPMRP00000032851.1"/>
    </source>
</evidence>
<comment type="similarity">
    <text evidence="2">Belongs to the FAM83 family.</text>
</comment>
<sequence length="410" mass="45759">MAGSQVLCLESEEPYAKVTESNPEFYYCEGQRVALEALLAKGEEAFKECVSQEKLRPFLSDGELQELKAAVEDSRAPSPGGIGNGGHGGKGSSLSYWPGRSDEPTPELELGWPENSVWKGITRVEVYTHPPGEGAPHIKELVRRYIQQVIAIVMDVFTDPDILLDLYDAALRRRVPVYIILSREHLASFLTMAEKTCLNVRHTENLRVRVIRGCTFQSRQQKQVTGTVKEKFVLVDGEVVITGSYSFTWTDARLNRQLVTQLTGEVTGAFDREFRILYAASCPLPALEISPRLQPASSLAPLPSTNGPDITPYVSVLDGVQLHSGQLTEYIKHNKASNFKNRALQPCERGLIADWGFEARSLCPILCPLHHTISPLDTRQKQDRRLGFFGKWMSCASFNPLKIKTPEVYP</sequence>
<evidence type="ECO:0000256" key="2">
    <source>
        <dbReference type="ARBA" id="ARBA00006937"/>
    </source>
</evidence>
<evidence type="ECO:0000256" key="4">
    <source>
        <dbReference type="SAM" id="MobiDB-lite"/>
    </source>
</evidence>
<reference evidence="6" key="2">
    <citation type="submission" date="2025-08" db="UniProtKB">
        <authorList>
            <consortium name="Ensembl"/>
        </authorList>
    </citation>
    <scope>IDENTIFICATION</scope>
</reference>
<dbReference type="SUPFAM" id="SSF56024">
    <property type="entry name" value="Phospholipase D/nuclease"/>
    <property type="match status" value="1"/>
</dbReference>
<dbReference type="PANTHER" id="PTHR16181:SF29">
    <property type="entry name" value="PROTEIN FAM83A-RELATED"/>
    <property type="match status" value="1"/>
</dbReference>
<feature type="compositionally biased region" description="Gly residues" evidence="4">
    <location>
        <begin position="80"/>
        <end position="91"/>
    </location>
</feature>
<dbReference type="FunFam" id="3.30.870.10:FF:000004">
    <property type="entry name" value="protein FAM83H isoform X2"/>
    <property type="match status" value="1"/>
</dbReference>
<evidence type="ECO:0000259" key="5">
    <source>
        <dbReference type="Pfam" id="PF07894"/>
    </source>
</evidence>
<name>A0A670K7T7_PODMU</name>
<dbReference type="GO" id="GO:0019901">
    <property type="term" value="F:protein kinase binding"/>
    <property type="evidence" value="ECO:0007669"/>
    <property type="project" value="Ensembl"/>
</dbReference>
<dbReference type="InterPro" id="IPR050944">
    <property type="entry name" value="FAM83"/>
</dbReference>
<dbReference type="GO" id="GO:0007165">
    <property type="term" value="P:signal transduction"/>
    <property type="evidence" value="ECO:0007669"/>
    <property type="project" value="TreeGrafter"/>
</dbReference>
<dbReference type="Gene3D" id="3.30.870.10">
    <property type="entry name" value="Endonuclease Chain A"/>
    <property type="match status" value="1"/>
</dbReference>
<evidence type="ECO:0000256" key="3">
    <source>
        <dbReference type="ARBA" id="ARBA00022490"/>
    </source>
</evidence>
<dbReference type="Ensembl" id="ENSPMRT00000034846.1">
    <property type="protein sequence ID" value="ENSPMRP00000032851.1"/>
    <property type="gene ID" value="ENSPMRG00000021290.1"/>
</dbReference>
<feature type="domain" description="Scaffolding anchor of CK1" evidence="5">
    <location>
        <begin position="17"/>
        <end position="283"/>
    </location>
</feature>
<dbReference type="GeneTree" id="ENSGT00940000161572"/>
<dbReference type="GO" id="GO:0005737">
    <property type="term" value="C:cytoplasm"/>
    <property type="evidence" value="ECO:0007669"/>
    <property type="project" value="UniProtKB-SubCell"/>
</dbReference>
<accession>A0A670K7T7</accession>
<feature type="region of interest" description="Disordered" evidence="4">
    <location>
        <begin position="72"/>
        <end position="109"/>
    </location>
</feature>
<dbReference type="AlphaFoldDB" id="A0A670K7T7"/>
<proteinExistence type="inferred from homology"/>
<keyword evidence="7" id="KW-1185">Reference proteome</keyword>
<protein>
    <submittedName>
        <fullName evidence="6">Family with sequence similarity 83 member E</fullName>
    </submittedName>
</protein>
<evidence type="ECO:0000313" key="7">
    <source>
        <dbReference type="Proteomes" id="UP000472272"/>
    </source>
</evidence>
<keyword evidence="3" id="KW-0963">Cytoplasm</keyword>
<dbReference type="Pfam" id="PF07894">
    <property type="entry name" value="SACK1"/>
    <property type="match status" value="1"/>
</dbReference>
<dbReference type="Proteomes" id="UP000472272">
    <property type="component" value="Chromosome 13"/>
</dbReference>
<reference evidence="6" key="3">
    <citation type="submission" date="2025-09" db="UniProtKB">
        <authorList>
            <consortium name="Ensembl"/>
        </authorList>
    </citation>
    <scope>IDENTIFICATION</scope>
</reference>
<dbReference type="InterPro" id="IPR012461">
    <property type="entry name" value="SACK1"/>
</dbReference>
<comment type="subcellular location">
    <subcellularLocation>
        <location evidence="1">Cytoplasm</location>
    </subcellularLocation>
</comment>
<dbReference type="OMA" id="QNMRVRV"/>
<dbReference type="PANTHER" id="PTHR16181">
    <property type="entry name" value="PROTEIN FAM83A-RELATED"/>
    <property type="match status" value="1"/>
</dbReference>